<dbReference type="InterPro" id="IPR019800">
    <property type="entry name" value="Glyco_hydro_3_AS"/>
</dbReference>
<comment type="similarity">
    <text evidence="10">Belongs to the glycosyl hydrolase 3 family. NagZ subfamily.</text>
</comment>
<sequence>MGPLMIDVEGQTLSQEDKELLTHPLVGGIILFSRNYQSPMQVAELTANIRKAAGKPLLISVDHEGGRVQRFRDQFTAIPAMYDLWRSSGESLSNAKQFAFSCGYTMALEVLAVDIDISFAPVLDINHISDVIGNRAFHHKPAEVAEIAAAFIKGMHNAGMKSTGKHFPGHGSVKEDSHFALPIDSRDQQTIFSHDMLPFKELISQHQLDAIMPAHVIYDQVDKHAVGFSTFWLQEILREKLNFNGVIFSDDLTMAGAKYIGGYVERAEAAQEAGCDMMLVCNNRAASVDIIDNANLSHRQDSEQRLAKLQKSPSLNWSQMTTNPLWHQHQEVVSKVHELAQK</sequence>
<keyword evidence="2 10" id="KW-0963">Cytoplasm</keyword>
<dbReference type="InterPro" id="IPR017853">
    <property type="entry name" value="GH"/>
</dbReference>
<dbReference type="InterPro" id="IPR036962">
    <property type="entry name" value="Glyco_hydro_3_N_sf"/>
</dbReference>
<keyword evidence="4 10" id="KW-0378">Hydrolase</keyword>
<dbReference type="InterPro" id="IPR022956">
    <property type="entry name" value="Beta_hexosaminidase_bac"/>
</dbReference>
<evidence type="ECO:0000256" key="6">
    <source>
        <dbReference type="ARBA" id="ARBA00022984"/>
    </source>
</evidence>
<keyword evidence="13" id="KW-1185">Reference proteome</keyword>
<feature type="domain" description="Glycoside hydrolase family 3 N-terminal" evidence="11">
    <location>
        <begin position="12"/>
        <end position="298"/>
    </location>
</feature>
<evidence type="ECO:0000256" key="2">
    <source>
        <dbReference type="ARBA" id="ARBA00022490"/>
    </source>
</evidence>
<accession>A0ABQ6H6T3</accession>
<comment type="pathway">
    <text evidence="10">Cell wall biogenesis; peptidoglycan recycling.</text>
</comment>
<evidence type="ECO:0000256" key="5">
    <source>
        <dbReference type="ARBA" id="ARBA00022960"/>
    </source>
</evidence>
<feature type="binding site" evidence="10">
    <location>
        <position position="70"/>
    </location>
    <ligand>
        <name>substrate</name>
    </ligand>
</feature>
<evidence type="ECO:0000256" key="4">
    <source>
        <dbReference type="ARBA" id="ARBA00022801"/>
    </source>
</evidence>
<dbReference type="PROSITE" id="PS00775">
    <property type="entry name" value="GLYCOSYL_HYDROL_F3"/>
    <property type="match status" value="1"/>
</dbReference>
<keyword evidence="9 10" id="KW-0961">Cell wall biogenesis/degradation</keyword>
<keyword evidence="8 10" id="KW-0131">Cell cycle</keyword>
<evidence type="ECO:0000259" key="11">
    <source>
        <dbReference type="Pfam" id="PF00933"/>
    </source>
</evidence>
<comment type="function">
    <text evidence="10">Plays a role in peptidoglycan recycling by cleaving the terminal beta-1,4-linked N-acetylglucosamine (GlcNAc) from peptide-linked peptidoglycan fragments, giving rise to free GlcNAc, anhydro-N-acetylmuramic acid and anhydro-N-acetylmuramic acid-linked peptides.</text>
</comment>
<keyword evidence="5 10" id="KW-0133">Cell shape</keyword>
<dbReference type="Proteomes" id="UP001157133">
    <property type="component" value="Unassembled WGS sequence"/>
</dbReference>
<keyword evidence="6 10" id="KW-0573">Peptidoglycan synthesis</keyword>
<comment type="catalytic activity">
    <reaction evidence="1 10">
        <text>Hydrolysis of terminal non-reducing N-acetyl-D-hexosamine residues in N-acetyl-beta-D-hexosaminides.</text>
        <dbReference type="EC" id="3.2.1.52"/>
    </reaction>
</comment>
<dbReference type="Gene3D" id="3.20.20.300">
    <property type="entry name" value="Glycoside hydrolase, family 3, N-terminal domain"/>
    <property type="match status" value="1"/>
</dbReference>
<evidence type="ECO:0000256" key="9">
    <source>
        <dbReference type="ARBA" id="ARBA00023316"/>
    </source>
</evidence>
<comment type="subcellular location">
    <subcellularLocation>
        <location evidence="10">Cytoplasm</location>
    </subcellularLocation>
</comment>
<evidence type="ECO:0000256" key="8">
    <source>
        <dbReference type="ARBA" id="ARBA00023306"/>
    </source>
</evidence>
<keyword evidence="3 10" id="KW-0132">Cell division</keyword>
<feature type="active site" description="Proton donor/acceptor" evidence="10">
    <location>
        <position position="178"/>
    </location>
</feature>
<evidence type="ECO:0000256" key="7">
    <source>
        <dbReference type="ARBA" id="ARBA00023295"/>
    </source>
</evidence>
<dbReference type="PANTHER" id="PTHR30480:SF13">
    <property type="entry name" value="BETA-HEXOSAMINIDASE"/>
    <property type="match status" value="1"/>
</dbReference>
<evidence type="ECO:0000256" key="3">
    <source>
        <dbReference type="ARBA" id="ARBA00022618"/>
    </source>
</evidence>
<name>A0ABQ6H6T3_9GAMM</name>
<feature type="active site" description="Nucleophile" evidence="10">
    <location>
        <position position="250"/>
    </location>
</feature>
<dbReference type="RefSeq" id="WP_284208584.1">
    <property type="nucleotide sequence ID" value="NZ_BSSU01000013.1"/>
</dbReference>
<feature type="binding site" evidence="10">
    <location>
        <position position="135"/>
    </location>
    <ligand>
        <name>substrate</name>
    </ligand>
</feature>
<feature type="binding site" evidence="10">
    <location>
        <begin position="165"/>
        <end position="166"/>
    </location>
    <ligand>
        <name>substrate</name>
    </ligand>
</feature>
<evidence type="ECO:0000313" key="12">
    <source>
        <dbReference type="EMBL" id="GLX83179.1"/>
    </source>
</evidence>
<evidence type="ECO:0000256" key="10">
    <source>
        <dbReference type="HAMAP-Rule" id="MF_00364"/>
    </source>
</evidence>
<dbReference type="EC" id="3.2.1.52" evidence="10"/>
<evidence type="ECO:0000313" key="13">
    <source>
        <dbReference type="Proteomes" id="UP001157133"/>
    </source>
</evidence>
<dbReference type="PANTHER" id="PTHR30480">
    <property type="entry name" value="BETA-HEXOSAMINIDASE-RELATED"/>
    <property type="match status" value="1"/>
</dbReference>
<comment type="caution">
    <text evidence="12">The sequence shown here is derived from an EMBL/GenBank/DDBJ whole genome shotgun (WGS) entry which is preliminary data.</text>
</comment>
<proteinExistence type="inferred from homology"/>
<dbReference type="SUPFAM" id="SSF51445">
    <property type="entry name" value="(Trans)glycosidases"/>
    <property type="match status" value="1"/>
</dbReference>
<reference evidence="12 13" key="1">
    <citation type="submission" date="2023-03" db="EMBL/GenBank/DDBJ databases">
        <title>Draft genome sequence of Thalassotalea eurytherma JCM 18482T.</title>
        <authorList>
            <person name="Sawabe T."/>
        </authorList>
    </citation>
    <scope>NUCLEOTIDE SEQUENCE [LARGE SCALE GENOMIC DNA]</scope>
    <source>
        <strain evidence="12 13">JCM 18482</strain>
    </source>
</reference>
<organism evidence="12 13">
    <name type="scientific">Thalassotalea eurytherma</name>
    <dbReference type="NCBI Taxonomy" id="1144278"/>
    <lineage>
        <taxon>Bacteria</taxon>
        <taxon>Pseudomonadati</taxon>
        <taxon>Pseudomonadota</taxon>
        <taxon>Gammaproteobacteria</taxon>
        <taxon>Alteromonadales</taxon>
        <taxon>Colwelliaceae</taxon>
        <taxon>Thalassotalea</taxon>
    </lineage>
</organism>
<dbReference type="InterPro" id="IPR050226">
    <property type="entry name" value="NagZ_Beta-hexosaminidase"/>
</dbReference>
<gene>
    <name evidence="10 12" type="primary">nagZ</name>
    <name evidence="12" type="ORF">theurythT_26310</name>
</gene>
<dbReference type="Pfam" id="PF00933">
    <property type="entry name" value="Glyco_hydro_3"/>
    <property type="match status" value="1"/>
</dbReference>
<dbReference type="EMBL" id="BSSU01000013">
    <property type="protein sequence ID" value="GLX83179.1"/>
    <property type="molecule type" value="Genomic_DNA"/>
</dbReference>
<dbReference type="HAMAP" id="MF_00364">
    <property type="entry name" value="NagZ"/>
    <property type="match status" value="1"/>
</dbReference>
<dbReference type="InterPro" id="IPR001764">
    <property type="entry name" value="Glyco_hydro_3_N"/>
</dbReference>
<evidence type="ECO:0000256" key="1">
    <source>
        <dbReference type="ARBA" id="ARBA00001231"/>
    </source>
</evidence>
<dbReference type="NCBIfam" id="NF003740">
    <property type="entry name" value="PRK05337.1"/>
    <property type="match status" value="1"/>
</dbReference>
<keyword evidence="7 10" id="KW-0326">Glycosidase</keyword>
<feature type="site" description="Important for catalytic activity" evidence="10">
    <location>
        <position position="176"/>
    </location>
</feature>
<protein>
    <recommendedName>
        <fullName evidence="10">Beta-hexosaminidase</fullName>
        <ecNumber evidence="10">3.2.1.52</ecNumber>
    </recommendedName>
    <alternativeName>
        <fullName evidence="10">Beta-N-acetylhexosaminidase</fullName>
    </alternativeName>
    <alternativeName>
        <fullName evidence="10">N-acetyl-beta-glucosaminidase</fullName>
    </alternativeName>
</protein>
<feature type="binding site" evidence="10">
    <location>
        <position position="62"/>
    </location>
    <ligand>
        <name>substrate</name>
    </ligand>
</feature>